<evidence type="ECO:0000313" key="3">
    <source>
        <dbReference type="Proteomes" id="UP001319104"/>
    </source>
</evidence>
<evidence type="ECO:0000259" key="1">
    <source>
        <dbReference type="PROSITE" id="PS50943"/>
    </source>
</evidence>
<dbReference type="PROSITE" id="PS50943">
    <property type="entry name" value="HTH_CROC1"/>
    <property type="match status" value="1"/>
</dbReference>
<name>A0AAP2CIU9_9BACT</name>
<dbReference type="InterPro" id="IPR010982">
    <property type="entry name" value="Lambda_DNA-bd_dom_sf"/>
</dbReference>
<dbReference type="Proteomes" id="UP001319104">
    <property type="component" value="Unassembled WGS sequence"/>
</dbReference>
<dbReference type="CDD" id="cd00093">
    <property type="entry name" value="HTH_XRE"/>
    <property type="match status" value="1"/>
</dbReference>
<dbReference type="InterPro" id="IPR001387">
    <property type="entry name" value="Cro/C1-type_HTH"/>
</dbReference>
<gene>
    <name evidence="2" type="ORF">KI659_16105</name>
</gene>
<keyword evidence="3" id="KW-1185">Reference proteome</keyword>
<dbReference type="Pfam" id="PF01381">
    <property type="entry name" value="HTH_3"/>
    <property type="match status" value="1"/>
</dbReference>
<organism evidence="2 3">
    <name type="scientific">Litoribacter ruber</name>
    <dbReference type="NCBI Taxonomy" id="702568"/>
    <lineage>
        <taxon>Bacteria</taxon>
        <taxon>Pseudomonadati</taxon>
        <taxon>Bacteroidota</taxon>
        <taxon>Cytophagia</taxon>
        <taxon>Cytophagales</taxon>
        <taxon>Cyclobacteriaceae</taxon>
        <taxon>Litoribacter</taxon>
    </lineage>
</organism>
<protein>
    <submittedName>
        <fullName evidence="2">Helix-turn-helix transcriptional regulator</fullName>
    </submittedName>
</protein>
<sequence>MNKIEKKLKSLAEKEPSSNWKEKVSFRKENKAWLKKSVQISLRILDVLETKGWTQAQLAHELGVSPQQVSKYLHGENDFKLSTLAKIEDALGIELLQISEENVSQSIKIPE</sequence>
<proteinExistence type="predicted"/>
<feature type="domain" description="HTH cro/C1-type" evidence="1">
    <location>
        <begin position="51"/>
        <end position="98"/>
    </location>
</feature>
<dbReference type="EMBL" id="JAHCMY010000014">
    <property type="protein sequence ID" value="MBS9525541.1"/>
    <property type="molecule type" value="Genomic_DNA"/>
</dbReference>
<accession>A0AAP2CIU9</accession>
<dbReference type="Gene3D" id="1.10.260.40">
    <property type="entry name" value="lambda repressor-like DNA-binding domains"/>
    <property type="match status" value="1"/>
</dbReference>
<comment type="caution">
    <text evidence="2">The sequence shown here is derived from an EMBL/GenBank/DDBJ whole genome shotgun (WGS) entry which is preliminary data.</text>
</comment>
<dbReference type="GO" id="GO:0003677">
    <property type="term" value="F:DNA binding"/>
    <property type="evidence" value="ECO:0007669"/>
    <property type="project" value="InterPro"/>
</dbReference>
<dbReference type="SMART" id="SM00530">
    <property type="entry name" value="HTH_XRE"/>
    <property type="match status" value="1"/>
</dbReference>
<dbReference type="SUPFAM" id="SSF47413">
    <property type="entry name" value="lambda repressor-like DNA-binding domains"/>
    <property type="match status" value="1"/>
</dbReference>
<evidence type="ECO:0000313" key="2">
    <source>
        <dbReference type="EMBL" id="MBS9525541.1"/>
    </source>
</evidence>
<dbReference type="AlphaFoldDB" id="A0AAP2CIU9"/>
<reference evidence="2 3" key="1">
    <citation type="submission" date="2021-05" db="EMBL/GenBank/DDBJ databases">
        <authorList>
            <person name="Zhang Z.D."/>
            <person name="Osman G."/>
        </authorList>
    </citation>
    <scope>NUCLEOTIDE SEQUENCE [LARGE SCALE GENOMIC DNA]</scope>
    <source>
        <strain evidence="2 3">KCTC 32217</strain>
    </source>
</reference>
<dbReference type="RefSeq" id="WP_213946401.1">
    <property type="nucleotide sequence ID" value="NZ_JAHBGI010000014.1"/>
</dbReference>